<sequence length="381" mass="44387">MKILYIFNALANKAGTERILTDKITYLAATPKYEVSIVTYEQGDHPLAFPLPDNVKWVDIRTCFYRLYRYNIILRTLLYQVMRLTFKHRLTRLVKEFAPDIIICTTYAFSELDIIAGLPGKKILESHVAKNTVEKKFKAPPNSVQYYLANQKDKRILKRIQKFDAIITLTENDKKEWKDFRNVQIIPNLLTFYPETILQDKRYKRVISAGRLQWQKGYDLLIESWREVHNRFPDWHLAIFGDGPDRGLLQTMIEQYGLSEVVHLYMPTDTIYAEYMKSDFYVMSSRWEGFGLVLIEAMSCGIPCISFDCPHGPSDIIDNGNDGFLVENGNISLLAEKINYLIDHENIRTEMGKQARKNVKRFKIENIAGQWEALFNQLSVS</sequence>
<dbReference type="InterPro" id="IPR001296">
    <property type="entry name" value="Glyco_trans_1"/>
</dbReference>
<dbReference type="InterPro" id="IPR028098">
    <property type="entry name" value="Glyco_trans_4-like_N"/>
</dbReference>
<dbReference type="PANTHER" id="PTHR12526">
    <property type="entry name" value="GLYCOSYLTRANSFERASE"/>
    <property type="match status" value="1"/>
</dbReference>
<gene>
    <name evidence="3" type="ORF">DW011_14085</name>
</gene>
<name>A0A415LZN5_BACT4</name>
<dbReference type="EMBL" id="QROV01000015">
    <property type="protein sequence ID" value="RHL57927.1"/>
    <property type="molecule type" value="Genomic_DNA"/>
</dbReference>
<dbReference type="SUPFAM" id="SSF53756">
    <property type="entry name" value="UDP-Glycosyltransferase/glycogen phosphorylase"/>
    <property type="match status" value="1"/>
</dbReference>
<feature type="domain" description="Glycosyl transferase family 1" evidence="1">
    <location>
        <begin position="198"/>
        <end position="357"/>
    </location>
</feature>
<reference evidence="3 4" key="1">
    <citation type="submission" date="2018-08" db="EMBL/GenBank/DDBJ databases">
        <title>A genome reference for cultivated species of the human gut microbiota.</title>
        <authorList>
            <person name="Zou Y."/>
            <person name="Xue W."/>
            <person name="Luo G."/>
        </authorList>
    </citation>
    <scope>NUCLEOTIDE SEQUENCE [LARGE SCALE GENOMIC DNA]</scope>
    <source>
        <strain evidence="3 4">AF37-12</strain>
    </source>
</reference>
<protein>
    <submittedName>
        <fullName evidence="3">Glycosyltransferase family 4 protein</fullName>
    </submittedName>
</protein>
<dbReference type="Proteomes" id="UP000283616">
    <property type="component" value="Unassembled WGS sequence"/>
</dbReference>
<evidence type="ECO:0000313" key="4">
    <source>
        <dbReference type="Proteomes" id="UP000283616"/>
    </source>
</evidence>
<feature type="domain" description="Glycosyltransferase subfamily 4-like N-terminal" evidence="2">
    <location>
        <begin position="15"/>
        <end position="188"/>
    </location>
</feature>
<dbReference type="AlphaFoldDB" id="A0A415LZN5"/>
<dbReference type="PANTHER" id="PTHR12526:SF630">
    <property type="entry name" value="GLYCOSYLTRANSFERASE"/>
    <property type="match status" value="1"/>
</dbReference>
<accession>A0A415LZN5</accession>
<dbReference type="RefSeq" id="WP_118417670.1">
    <property type="nucleotide sequence ID" value="NZ_QROV01000015.1"/>
</dbReference>
<organism evidence="3 4">
    <name type="scientific">Bacteroides thetaiotaomicron</name>
    <dbReference type="NCBI Taxonomy" id="818"/>
    <lineage>
        <taxon>Bacteria</taxon>
        <taxon>Pseudomonadati</taxon>
        <taxon>Bacteroidota</taxon>
        <taxon>Bacteroidia</taxon>
        <taxon>Bacteroidales</taxon>
        <taxon>Bacteroidaceae</taxon>
        <taxon>Bacteroides</taxon>
    </lineage>
</organism>
<evidence type="ECO:0000259" key="1">
    <source>
        <dbReference type="Pfam" id="PF00534"/>
    </source>
</evidence>
<evidence type="ECO:0000313" key="3">
    <source>
        <dbReference type="EMBL" id="RHL57927.1"/>
    </source>
</evidence>
<dbReference type="CDD" id="cd03820">
    <property type="entry name" value="GT4_AmsD-like"/>
    <property type="match status" value="1"/>
</dbReference>
<dbReference type="Pfam" id="PF13439">
    <property type="entry name" value="Glyco_transf_4"/>
    <property type="match status" value="1"/>
</dbReference>
<keyword evidence="3" id="KW-0808">Transferase</keyword>
<evidence type="ECO:0000259" key="2">
    <source>
        <dbReference type="Pfam" id="PF13439"/>
    </source>
</evidence>
<dbReference type="Gene3D" id="3.40.50.2000">
    <property type="entry name" value="Glycogen Phosphorylase B"/>
    <property type="match status" value="2"/>
</dbReference>
<proteinExistence type="predicted"/>
<dbReference type="Pfam" id="PF00534">
    <property type="entry name" value="Glycos_transf_1"/>
    <property type="match status" value="1"/>
</dbReference>
<dbReference type="GO" id="GO:0016757">
    <property type="term" value="F:glycosyltransferase activity"/>
    <property type="evidence" value="ECO:0007669"/>
    <property type="project" value="InterPro"/>
</dbReference>
<comment type="caution">
    <text evidence="3">The sequence shown here is derived from an EMBL/GenBank/DDBJ whole genome shotgun (WGS) entry which is preliminary data.</text>
</comment>